<dbReference type="PANTHER" id="PTHR45664:SF18">
    <property type="entry name" value="HOMEOBOX PROTEIN HOX3"/>
    <property type="match status" value="1"/>
</dbReference>
<dbReference type="SMART" id="SM00389">
    <property type="entry name" value="HOX"/>
    <property type="match status" value="1"/>
</dbReference>
<dbReference type="PRINTS" id="PR00031">
    <property type="entry name" value="HTHREPRESSR"/>
</dbReference>
<dbReference type="GO" id="GO:0000978">
    <property type="term" value="F:RNA polymerase II cis-regulatory region sequence-specific DNA binding"/>
    <property type="evidence" value="ECO:0007669"/>
    <property type="project" value="TreeGrafter"/>
</dbReference>
<keyword evidence="2 5" id="KW-0238">DNA-binding</keyword>
<dbReference type="InterPro" id="IPR000047">
    <property type="entry name" value="HTH_motif"/>
</dbReference>
<dbReference type="Pfam" id="PF00046">
    <property type="entry name" value="Homeodomain"/>
    <property type="match status" value="1"/>
</dbReference>
<dbReference type="WBParaSite" id="PSAMB.scaffold31size108074.g824.t1">
    <property type="protein sequence ID" value="PSAMB.scaffold31size108074.g824.t1"/>
    <property type="gene ID" value="PSAMB.scaffold31size108074.g824"/>
</dbReference>
<evidence type="ECO:0000256" key="1">
    <source>
        <dbReference type="ARBA" id="ARBA00004123"/>
    </source>
</evidence>
<dbReference type="GO" id="GO:0000981">
    <property type="term" value="F:DNA-binding transcription factor activity, RNA polymerase II-specific"/>
    <property type="evidence" value="ECO:0007669"/>
    <property type="project" value="InterPro"/>
</dbReference>
<name>A0A914W7P2_9BILA</name>
<keyword evidence="9" id="KW-1185">Reference proteome</keyword>
<evidence type="ECO:0000256" key="3">
    <source>
        <dbReference type="ARBA" id="ARBA00023155"/>
    </source>
</evidence>
<organism evidence="9 10">
    <name type="scientific">Plectus sambesii</name>
    <dbReference type="NCBI Taxonomy" id="2011161"/>
    <lineage>
        <taxon>Eukaryota</taxon>
        <taxon>Metazoa</taxon>
        <taxon>Ecdysozoa</taxon>
        <taxon>Nematoda</taxon>
        <taxon>Chromadorea</taxon>
        <taxon>Plectida</taxon>
        <taxon>Plectina</taxon>
        <taxon>Plectoidea</taxon>
        <taxon>Plectidae</taxon>
        <taxon>Plectus</taxon>
    </lineage>
</organism>
<evidence type="ECO:0000313" key="10">
    <source>
        <dbReference type="WBParaSite" id="PSAMB.scaffold31size108074.g824.t1"/>
    </source>
</evidence>
<evidence type="ECO:0000256" key="6">
    <source>
        <dbReference type="RuleBase" id="RU000682"/>
    </source>
</evidence>
<sequence>MYERAVPFPRVNVVVGMQSNYHQATASVYQTPSSAQASSFDPQCHRLLDYNNFYFSSAAAQVPQCANFVHPSSQFGHQDVFGGQSMVNLAASTCDYLDSPSFKPQPEVFAWMRDSRKDRTKVKKTTPLAKPEAATAERSSCSSTPVFVSRRSDETLNDPQRPRMAYSTPQVVELEKEFRTHRYLNRPQRADLAKVLGLSDRQVKIWFQNRRMKEKKRERELLKGKGGGDTSLIGLSGLPHAAHSDVCRDDVAHVQATVNDHLWNERVSADVKPTIAASSASTRTTVASSVNSASALRGMFSGLSSTSLERLQRCIDVNFPDAEQNDEVSSSRPAMNCSINFVDE</sequence>
<feature type="region of interest" description="Disordered" evidence="7">
    <location>
        <begin position="120"/>
        <end position="141"/>
    </location>
</feature>
<protein>
    <submittedName>
        <fullName evidence="10">Homeobox domain-containing protein</fullName>
    </submittedName>
</protein>
<evidence type="ECO:0000313" key="9">
    <source>
        <dbReference type="Proteomes" id="UP000887566"/>
    </source>
</evidence>
<dbReference type="InterPro" id="IPR017970">
    <property type="entry name" value="Homeobox_CS"/>
</dbReference>
<dbReference type="PROSITE" id="PS50071">
    <property type="entry name" value="HOMEOBOX_2"/>
    <property type="match status" value="1"/>
</dbReference>
<feature type="domain" description="Homeobox" evidence="8">
    <location>
        <begin position="157"/>
        <end position="217"/>
    </location>
</feature>
<comment type="subcellular location">
    <subcellularLocation>
        <location evidence="1 5 6">Nucleus</location>
    </subcellularLocation>
</comment>
<reference evidence="10" key="1">
    <citation type="submission" date="2022-11" db="UniProtKB">
        <authorList>
            <consortium name="WormBaseParasite"/>
        </authorList>
    </citation>
    <scope>IDENTIFICATION</scope>
</reference>
<proteinExistence type="predicted"/>
<dbReference type="InterPro" id="IPR009057">
    <property type="entry name" value="Homeodomain-like_sf"/>
</dbReference>
<dbReference type="InterPro" id="IPR001356">
    <property type="entry name" value="HD"/>
</dbReference>
<evidence type="ECO:0000256" key="5">
    <source>
        <dbReference type="PROSITE-ProRule" id="PRU00108"/>
    </source>
</evidence>
<dbReference type="CDD" id="cd00086">
    <property type="entry name" value="homeodomain"/>
    <property type="match status" value="1"/>
</dbReference>
<dbReference type="SUPFAM" id="SSF46689">
    <property type="entry name" value="Homeodomain-like"/>
    <property type="match status" value="1"/>
</dbReference>
<evidence type="ECO:0000256" key="2">
    <source>
        <dbReference type="ARBA" id="ARBA00023125"/>
    </source>
</evidence>
<feature type="DNA-binding region" description="Homeobox" evidence="5">
    <location>
        <begin position="159"/>
        <end position="218"/>
    </location>
</feature>
<keyword evidence="4 5" id="KW-0539">Nucleus</keyword>
<evidence type="ECO:0000259" key="8">
    <source>
        <dbReference type="PROSITE" id="PS50071"/>
    </source>
</evidence>
<dbReference type="Gene3D" id="1.10.10.60">
    <property type="entry name" value="Homeodomain-like"/>
    <property type="match status" value="1"/>
</dbReference>
<evidence type="ECO:0000256" key="4">
    <source>
        <dbReference type="ARBA" id="ARBA00023242"/>
    </source>
</evidence>
<dbReference type="PRINTS" id="PR00024">
    <property type="entry name" value="HOMEOBOX"/>
</dbReference>
<evidence type="ECO:0000256" key="7">
    <source>
        <dbReference type="SAM" id="MobiDB-lite"/>
    </source>
</evidence>
<dbReference type="AlphaFoldDB" id="A0A914W7P2"/>
<keyword evidence="3 5" id="KW-0371">Homeobox</keyword>
<dbReference type="PROSITE" id="PS00027">
    <property type="entry name" value="HOMEOBOX_1"/>
    <property type="match status" value="1"/>
</dbReference>
<dbReference type="PANTHER" id="PTHR45664">
    <property type="entry name" value="PROTEIN ZERKNUELLT 1-RELATED"/>
    <property type="match status" value="1"/>
</dbReference>
<dbReference type="GO" id="GO:0005634">
    <property type="term" value="C:nucleus"/>
    <property type="evidence" value="ECO:0007669"/>
    <property type="project" value="UniProtKB-SubCell"/>
</dbReference>
<dbReference type="Proteomes" id="UP000887566">
    <property type="component" value="Unplaced"/>
</dbReference>
<dbReference type="InterPro" id="IPR020479">
    <property type="entry name" value="HD_metazoa"/>
</dbReference>
<accession>A0A914W7P2</accession>